<keyword evidence="1" id="KW-0175">Coiled coil</keyword>
<feature type="region of interest" description="Disordered" evidence="2">
    <location>
        <begin position="1"/>
        <end position="35"/>
    </location>
</feature>
<feature type="non-terminal residue" evidence="3">
    <location>
        <position position="1"/>
    </location>
</feature>
<keyword evidence="4" id="KW-1185">Reference proteome</keyword>
<feature type="coiled-coil region" evidence="1">
    <location>
        <begin position="312"/>
        <end position="484"/>
    </location>
</feature>
<feature type="region of interest" description="Disordered" evidence="2">
    <location>
        <begin position="279"/>
        <end position="310"/>
    </location>
</feature>
<feature type="coiled-coil region" evidence="1">
    <location>
        <begin position="67"/>
        <end position="220"/>
    </location>
</feature>
<evidence type="ECO:0008006" key="5">
    <source>
        <dbReference type="Google" id="ProtNLM"/>
    </source>
</evidence>
<comment type="caution">
    <text evidence="3">The sequence shown here is derived from an EMBL/GenBank/DDBJ whole genome shotgun (WGS) entry which is preliminary data.</text>
</comment>
<dbReference type="EMBL" id="CALNXK010000242">
    <property type="protein sequence ID" value="CAH3178613.1"/>
    <property type="molecule type" value="Genomic_DNA"/>
</dbReference>
<evidence type="ECO:0000313" key="4">
    <source>
        <dbReference type="Proteomes" id="UP001159405"/>
    </source>
</evidence>
<organism evidence="3 4">
    <name type="scientific">Porites lobata</name>
    <dbReference type="NCBI Taxonomy" id="104759"/>
    <lineage>
        <taxon>Eukaryota</taxon>
        <taxon>Metazoa</taxon>
        <taxon>Cnidaria</taxon>
        <taxon>Anthozoa</taxon>
        <taxon>Hexacorallia</taxon>
        <taxon>Scleractinia</taxon>
        <taxon>Fungiina</taxon>
        <taxon>Poritidae</taxon>
        <taxon>Porites</taxon>
    </lineage>
</organism>
<feature type="compositionally biased region" description="Basic and acidic residues" evidence="2">
    <location>
        <begin position="19"/>
        <end position="35"/>
    </location>
</feature>
<feature type="compositionally biased region" description="Basic and acidic residues" evidence="2">
    <location>
        <begin position="289"/>
        <end position="300"/>
    </location>
</feature>
<accession>A0ABN8RI67</accession>
<name>A0ABN8RI67_9CNID</name>
<evidence type="ECO:0000256" key="1">
    <source>
        <dbReference type="SAM" id="Coils"/>
    </source>
</evidence>
<reference evidence="3 4" key="1">
    <citation type="submission" date="2022-05" db="EMBL/GenBank/DDBJ databases">
        <authorList>
            <consortium name="Genoscope - CEA"/>
            <person name="William W."/>
        </authorList>
    </citation>
    <scope>NUCLEOTIDE SEQUENCE [LARGE SCALE GENOMIC DNA]</scope>
</reference>
<dbReference type="Gene3D" id="6.10.250.3110">
    <property type="match status" value="1"/>
</dbReference>
<evidence type="ECO:0000256" key="2">
    <source>
        <dbReference type="SAM" id="MobiDB-lite"/>
    </source>
</evidence>
<sequence length="554" mass="63453">RRNTIKRANDSRSLSVVRRSMEDGADPKRMDNEAETSKLTTLATEMTRMRCTLAELVREKSQWSTRLVGIQNLARQLQEKREELTSVTEKLERTQETLSRAENRITQLSLILEKKGVSSQGAIVTPGVSKKILEALTRENTKLRLNLERFSNEYGNGVDLATENGELHEIIMKLRGERNGREREVKELKRLLTAIQDRDTDALKEQNTSLTREVTKLQRQLEAKQVFCELIVTENESMKEKLLSDKGEKVVKVGRLKEAIGSVAEAHPDVRDILNGVWDDASDAGQDESDARHEDARETVEDGEVAEGTTKLEDAKRETNRLGKELENKQSVLEGETEMLRNKLTDMEEEQDLLRGELEKAKTESEENAKLVESLRKKLSLLQGDIFQTTRQRDDFQAQLKEVQDELQQTHLRDILQTTRQRDDFQAKLKEVQDELQLAQMALKSYEDDFKKERQEKLKAAGDLEAMKKENHRLAGECERFQKNYLDLTHRIHQGYSSATTGVGAFRPRAECRKSVQAPPSRPRVQASNELQCPTCQRMFPSHLLDDHMRACSS</sequence>
<dbReference type="Proteomes" id="UP001159405">
    <property type="component" value="Unassembled WGS sequence"/>
</dbReference>
<gene>
    <name evidence="3" type="ORF">PLOB_00020878</name>
</gene>
<evidence type="ECO:0000313" key="3">
    <source>
        <dbReference type="EMBL" id="CAH3178613.1"/>
    </source>
</evidence>
<protein>
    <recommendedName>
        <fullName evidence="5">Optineurin</fullName>
    </recommendedName>
</protein>
<proteinExistence type="predicted"/>